<dbReference type="PRINTS" id="PR00884">
    <property type="entry name" value="RIBOSOMALHS6"/>
</dbReference>
<dbReference type="InterPro" id="IPR029064">
    <property type="entry name" value="Ribosomal_eL30-like_sf"/>
</dbReference>
<dbReference type="EMBL" id="CP158367">
    <property type="protein sequence ID" value="XBX75056.1"/>
    <property type="molecule type" value="Genomic_DNA"/>
</dbReference>
<reference evidence="2" key="1">
    <citation type="journal article" date="2013" name="Extremophiles">
        <title>Proteinivorax tanatarense gen. nov., sp. nov., an anaerobic, haloalkaliphilic, proteolytic bacterium isolated from a decaying algal bloom, and proposal of Proteinivoraceae fam. nov.</title>
        <authorList>
            <person name="Kevbrin V."/>
            <person name="Boltyanskaya Y."/>
            <person name="Zhilina T."/>
            <person name="Kolganova T."/>
            <person name="Lavrentjeva E."/>
            <person name="Kuznetsov B."/>
        </authorList>
    </citation>
    <scope>NUCLEOTIDE SEQUENCE</scope>
    <source>
        <strain evidence="2">Z-910T</strain>
    </source>
</reference>
<reference evidence="2" key="2">
    <citation type="submission" date="2024-06" db="EMBL/GenBank/DDBJ databases">
        <authorList>
            <person name="Petrova K.O."/>
            <person name="Toshchakov S.V."/>
            <person name="Boltjanskaja Y.V."/>
            <person name="Kevbrin V."/>
        </authorList>
    </citation>
    <scope>NUCLEOTIDE SEQUENCE</scope>
    <source>
        <strain evidence="2">Z-910T</strain>
    </source>
</reference>
<dbReference type="RefSeq" id="WP_350343803.1">
    <property type="nucleotide sequence ID" value="NZ_CP158367.1"/>
</dbReference>
<feature type="domain" description="Ribosomal protein eL8/eL30/eS12/Gadd45" evidence="1">
    <location>
        <begin position="13"/>
        <end position="82"/>
    </location>
</feature>
<evidence type="ECO:0000259" key="1">
    <source>
        <dbReference type="Pfam" id="PF01248"/>
    </source>
</evidence>
<accession>A0AAU7VLP9</accession>
<dbReference type="InterPro" id="IPR004038">
    <property type="entry name" value="Ribosomal_eL8/eL30/eS12/Gad45"/>
</dbReference>
<dbReference type="AlphaFoldDB" id="A0AAU7VLP9"/>
<protein>
    <submittedName>
        <fullName evidence="2">Ribosomal L7Ae/L30e/S12e/Gadd45 family protein</fullName>
    </submittedName>
</protein>
<dbReference type="Pfam" id="PF01248">
    <property type="entry name" value="Ribosomal_L7Ae"/>
    <property type="match status" value="1"/>
</dbReference>
<sequence length="83" mass="8996">MTIDDLSVVDSRVVGFKQTKLAIESGKAEIVYVAKDAEKHISDPILQLCENRGIKLYFVDSMAVLGKSCGIQVRAATAAIIKN</sequence>
<dbReference type="SUPFAM" id="SSF55315">
    <property type="entry name" value="L30e-like"/>
    <property type="match status" value="1"/>
</dbReference>
<organism evidence="2">
    <name type="scientific">Proteinivorax tanatarense</name>
    <dbReference type="NCBI Taxonomy" id="1260629"/>
    <lineage>
        <taxon>Bacteria</taxon>
        <taxon>Bacillati</taxon>
        <taxon>Bacillota</taxon>
        <taxon>Clostridia</taxon>
        <taxon>Eubacteriales</taxon>
        <taxon>Proteinivoracaceae</taxon>
        <taxon>Proteinivorax</taxon>
    </lineage>
</organism>
<proteinExistence type="predicted"/>
<name>A0AAU7VLP9_9FIRM</name>
<evidence type="ECO:0000313" key="2">
    <source>
        <dbReference type="EMBL" id="XBX75056.1"/>
    </source>
</evidence>
<dbReference type="Gene3D" id="3.30.1330.30">
    <property type="match status" value="1"/>
</dbReference>
<gene>
    <name evidence="2" type="ORF">PRVXT_000161</name>
</gene>